<accession>A0A8J2SQP6</accession>
<gene>
    <name evidence="1" type="ORF">PECAL_4P22870</name>
</gene>
<protein>
    <submittedName>
        <fullName evidence="1">Uncharacterized protein</fullName>
    </submittedName>
</protein>
<organism evidence="1 2">
    <name type="scientific">Pelagomonas calceolata</name>
    <dbReference type="NCBI Taxonomy" id="35677"/>
    <lineage>
        <taxon>Eukaryota</taxon>
        <taxon>Sar</taxon>
        <taxon>Stramenopiles</taxon>
        <taxon>Ochrophyta</taxon>
        <taxon>Pelagophyceae</taxon>
        <taxon>Pelagomonadales</taxon>
        <taxon>Pelagomonadaceae</taxon>
        <taxon>Pelagomonas</taxon>
    </lineage>
</organism>
<dbReference type="AlphaFoldDB" id="A0A8J2SQP6"/>
<dbReference type="Proteomes" id="UP000789595">
    <property type="component" value="Unassembled WGS sequence"/>
</dbReference>
<keyword evidence="2" id="KW-1185">Reference proteome</keyword>
<sequence length="234" mass="26014">MRWNPDLLGVVAPFVKLEDIGRFAVASRDIDEALRQPDERAAVLAHLGTAEVRAAASLEHAALAEATRAWRPVGANRRRVAHLVVDNDAREVNARCAEVASLLRRHPRATCRVEAHAGADLQPPVLAFALATARARLVRDRLVAAFARLGINQRRVELASMRPRAPATRVEVYLRLRDHGIEVEVPARPTDGAPPHALTRLVPRVWRRRRAWPLSRMYAVATKWLGKPSGVLRV</sequence>
<dbReference type="EMBL" id="CAKKNE010000004">
    <property type="protein sequence ID" value="CAH0374973.1"/>
    <property type="molecule type" value="Genomic_DNA"/>
</dbReference>
<name>A0A8J2SQP6_9STRA</name>
<reference evidence="1" key="1">
    <citation type="submission" date="2021-11" db="EMBL/GenBank/DDBJ databases">
        <authorList>
            <consortium name="Genoscope - CEA"/>
            <person name="William W."/>
        </authorList>
    </citation>
    <scope>NUCLEOTIDE SEQUENCE</scope>
</reference>
<comment type="caution">
    <text evidence="1">The sequence shown here is derived from an EMBL/GenBank/DDBJ whole genome shotgun (WGS) entry which is preliminary data.</text>
</comment>
<evidence type="ECO:0000313" key="1">
    <source>
        <dbReference type="EMBL" id="CAH0374973.1"/>
    </source>
</evidence>
<evidence type="ECO:0000313" key="2">
    <source>
        <dbReference type="Proteomes" id="UP000789595"/>
    </source>
</evidence>
<proteinExistence type="predicted"/>